<feature type="transmembrane region" description="Helical" evidence="7">
    <location>
        <begin position="7"/>
        <end position="26"/>
    </location>
</feature>
<dbReference type="GO" id="GO:0005886">
    <property type="term" value="C:plasma membrane"/>
    <property type="evidence" value="ECO:0007669"/>
    <property type="project" value="UniProtKB-SubCell"/>
</dbReference>
<proteinExistence type="inferred from homology"/>
<comment type="similarity">
    <text evidence="2">Belongs to the CPA3 antiporters (TC 2.A.63) subunit B family.</text>
</comment>
<reference evidence="9 10" key="1">
    <citation type="submission" date="2018-09" db="EMBL/GenBank/DDBJ databases">
        <title>Profundibacter amoris BAR1 gen. nov., sp. nov., a new member of the Roseobacter clade isolated at Lokis Castle Vent Field on the Arctic Mid-Oceanic Ridge.</title>
        <authorList>
            <person name="Le Moine Bauer S."/>
            <person name="Sjoeberg A.G."/>
            <person name="L'Haridon S."/>
            <person name="Stokke R."/>
            <person name="Roalkvam I."/>
            <person name="Steen I.H."/>
            <person name="Dahle H."/>
        </authorList>
    </citation>
    <scope>NUCLEOTIDE SEQUENCE [LARGE SCALE GENOMIC DNA]</scope>
    <source>
        <strain evidence="9 10">BAR1</strain>
    </source>
</reference>
<feature type="transmembrane region" description="Helical" evidence="7">
    <location>
        <begin position="38"/>
        <end position="60"/>
    </location>
</feature>
<feature type="transmembrane region" description="Helical" evidence="7">
    <location>
        <begin position="112"/>
        <end position="135"/>
    </location>
</feature>
<evidence type="ECO:0000256" key="3">
    <source>
        <dbReference type="ARBA" id="ARBA00022475"/>
    </source>
</evidence>
<evidence type="ECO:0000313" key="10">
    <source>
        <dbReference type="Proteomes" id="UP000261704"/>
    </source>
</evidence>
<dbReference type="PANTHER" id="PTHR33932:SF4">
    <property type="entry name" value="NA(+)_H(+) ANTIPORTER SUBUNIT B"/>
    <property type="match status" value="1"/>
</dbReference>
<evidence type="ECO:0000259" key="8">
    <source>
        <dbReference type="Pfam" id="PF04039"/>
    </source>
</evidence>
<dbReference type="NCBIfam" id="NF009162">
    <property type="entry name" value="PRK12508.1"/>
    <property type="match status" value="1"/>
</dbReference>
<feature type="transmembrane region" description="Helical" evidence="7">
    <location>
        <begin position="72"/>
        <end position="92"/>
    </location>
</feature>
<gene>
    <name evidence="9" type="ORF">BAR1_02620</name>
</gene>
<keyword evidence="4 7" id="KW-0812">Transmembrane</keyword>
<dbReference type="InterPro" id="IPR050622">
    <property type="entry name" value="CPA3_antiporter_subunitB"/>
</dbReference>
<keyword evidence="5 7" id="KW-1133">Transmembrane helix</keyword>
<keyword evidence="3" id="KW-1003">Cell membrane</keyword>
<evidence type="ECO:0000256" key="4">
    <source>
        <dbReference type="ARBA" id="ARBA00022692"/>
    </source>
</evidence>
<evidence type="ECO:0000256" key="2">
    <source>
        <dbReference type="ARBA" id="ARBA00009425"/>
    </source>
</evidence>
<feature type="domain" description="Na+/H+ antiporter MnhB subunit-related protein" evidence="8">
    <location>
        <begin position="7"/>
        <end position="129"/>
    </location>
</feature>
<dbReference type="PANTHER" id="PTHR33932">
    <property type="entry name" value="NA(+)/H(+) ANTIPORTER SUBUNIT B"/>
    <property type="match status" value="1"/>
</dbReference>
<sequence length="147" mass="16180">MMHHHLILRVVTKMLVAPIILFALYVQFHGDFSPGGGFQAGVIMAVGFILYGIVYGMENVQAVLPAWLAHKMMALGVLIYAGTGVVALFLGYDFLDYGSFSPQHPSHGQHWGIFAVEFGVLVTVTGVMISIYYAFASRRPAISDEEW</sequence>
<dbReference type="Proteomes" id="UP000261704">
    <property type="component" value="Chromosome"/>
</dbReference>
<dbReference type="OrthoDB" id="2085045at2"/>
<protein>
    <submittedName>
        <fullName evidence="9">Na(+)/H(+) antiporter subunit B</fullName>
    </submittedName>
</protein>
<dbReference type="KEGG" id="pamo:BAR1_02620"/>
<keyword evidence="10" id="KW-1185">Reference proteome</keyword>
<evidence type="ECO:0000256" key="5">
    <source>
        <dbReference type="ARBA" id="ARBA00022989"/>
    </source>
</evidence>
<evidence type="ECO:0000313" key="9">
    <source>
        <dbReference type="EMBL" id="AXX96915.1"/>
    </source>
</evidence>
<organism evidence="9 10">
    <name type="scientific">Profundibacter amoris</name>
    <dbReference type="NCBI Taxonomy" id="2171755"/>
    <lineage>
        <taxon>Bacteria</taxon>
        <taxon>Pseudomonadati</taxon>
        <taxon>Pseudomonadota</taxon>
        <taxon>Alphaproteobacteria</taxon>
        <taxon>Rhodobacterales</taxon>
        <taxon>Paracoccaceae</taxon>
        <taxon>Profundibacter</taxon>
    </lineage>
</organism>
<dbReference type="Pfam" id="PF04039">
    <property type="entry name" value="MnhB"/>
    <property type="match status" value="1"/>
</dbReference>
<dbReference type="AlphaFoldDB" id="A0A347UDI7"/>
<comment type="subcellular location">
    <subcellularLocation>
        <location evidence="1">Cell membrane</location>
        <topology evidence="1">Multi-pass membrane protein</topology>
    </subcellularLocation>
</comment>
<evidence type="ECO:0000256" key="7">
    <source>
        <dbReference type="SAM" id="Phobius"/>
    </source>
</evidence>
<accession>A0A347UDI7</accession>
<evidence type="ECO:0000256" key="1">
    <source>
        <dbReference type="ARBA" id="ARBA00004651"/>
    </source>
</evidence>
<name>A0A347UDI7_9RHOB</name>
<keyword evidence="6 7" id="KW-0472">Membrane</keyword>
<evidence type="ECO:0000256" key="6">
    <source>
        <dbReference type="ARBA" id="ARBA00023136"/>
    </source>
</evidence>
<dbReference type="EMBL" id="CP032125">
    <property type="protein sequence ID" value="AXX96915.1"/>
    <property type="molecule type" value="Genomic_DNA"/>
</dbReference>
<dbReference type="InterPro" id="IPR007182">
    <property type="entry name" value="MnhB"/>
</dbReference>